<comment type="subcellular location">
    <subcellularLocation>
        <location evidence="2">Cytoplasm</location>
        <location evidence="2">Cytoskeleton</location>
        <location evidence="2">Spindle</location>
    </subcellularLocation>
    <subcellularLocation>
        <location evidence="1">Nucleus</location>
    </subcellularLocation>
</comment>
<evidence type="ECO:0000256" key="4">
    <source>
        <dbReference type="ARBA" id="ARBA00022490"/>
    </source>
</evidence>
<dbReference type="Pfam" id="PF16006">
    <property type="entry name" value="NUSAP"/>
    <property type="match status" value="1"/>
</dbReference>
<dbReference type="GO" id="GO:0072686">
    <property type="term" value="C:mitotic spindle"/>
    <property type="evidence" value="ECO:0007669"/>
    <property type="project" value="TreeGrafter"/>
</dbReference>
<feature type="compositionally biased region" description="Polar residues" evidence="12">
    <location>
        <begin position="257"/>
        <end position="271"/>
    </location>
</feature>
<keyword evidence="9" id="KW-0206">Cytoskeleton</keyword>
<evidence type="ECO:0000256" key="10">
    <source>
        <dbReference type="ARBA" id="ARBA00023242"/>
    </source>
</evidence>
<feature type="compositionally biased region" description="Polar residues" evidence="12">
    <location>
        <begin position="125"/>
        <end position="139"/>
    </location>
</feature>
<dbReference type="GO" id="GO:0000281">
    <property type="term" value="P:mitotic cytokinesis"/>
    <property type="evidence" value="ECO:0007669"/>
    <property type="project" value="InterPro"/>
</dbReference>
<reference evidence="13 14" key="1">
    <citation type="submission" date="2019-09" db="EMBL/GenBank/DDBJ databases">
        <title>Bird 10,000 Genomes (B10K) Project - Family phase.</title>
        <authorList>
            <person name="Zhang G."/>
        </authorList>
    </citation>
    <scope>NUCLEOTIDE SEQUENCE [LARGE SCALE GENOMIC DNA]</scope>
    <source>
        <strain evidence="13">B10K-DU-001-42</strain>
        <tissue evidence="13">Muscle</tissue>
    </source>
</reference>
<evidence type="ECO:0000256" key="12">
    <source>
        <dbReference type="SAM" id="MobiDB-lite"/>
    </source>
</evidence>
<feature type="non-terminal residue" evidence="13">
    <location>
        <position position="1"/>
    </location>
</feature>
<keyword evidence="6" id="KW-0493">Microtubule</keyword>
<evidence type="ECO:0000256" key="11">
    <source>
        <dbReference type="ARBA" id="ARBA00023306"/>
    </source>
</evidence>
<dbReference type="PANTHER" id="PTHR15874:SF1">
    <property type="entry name" value="NUCLEOLAR AND SPINDLE-ASSOCIATED PROTEIN 1"/>
    <property type="match status" value="1"/>
</dbReference>
<feature type="region of interest" description="Disordered" evidence="12">
    <location>
        <begin position="178"/>
        <end position="204"/>
    </location>
</feature>
<feature type="compositionally biased region" description="Basic residues" evidence="12">
    <location>
        <begin position="272"/>
        <end position="283"/>
    </location>
</feature>
<feature type="compositionally biased region" description="Basic and acidic residues" evidence="12">
    <location>
        <begin position="222"/>
        <end position="231"/>
    </location>
</feature>
<keyword evidence="5" id="KW-0132">Cell division</keyword>
<evidence type="ECO:0000256" key="3">
    <source>
        <dbReference type="ARBA" id="ARBA00009702"/>
    </source>
</evidence>
<feature type="compositionally biased region" description="Polar residues" evidence="12">
    <location>
        <begin position="87"/>
        <end position="98"/>
    </location>
</feature>
<comment type="caution">
    <text evidence="13">The sequence shown here is derived from an EMBL/GenBank/DDBJ whole genome shotgun (WGS) entry which is preliminary data.</text>
</comment>
<evidence type="ECO:0000313" key="13">
    <source>
        <dbReference type="EMBL" id="NXR09305.1"/>
    </source>
</evidence>
<keyword evidence="14" id="KW-1185">Reference proteome</keyword>
<evidence type="ECO:0000256" key="6">
    <source>
        <dbReference type="ARBA" id="ARBA00022701"/>
    </source>
</evidence>
<gene>
    <name evidence="13" type="primary">Nusap1</name>
    <name evidence="13" type="ORF">SEMFRA_R11423</name>
</gene>
<feature type="non-terminal residue" evidence="13">
    <location>
        <position position="283"/>
    </location>
</feature>
<evidence type="ECO:0000256" key="8">
    <source>
        <dbReference type="ARBA" id="ARBA00023125"/>
    </source>
</evidence>
<protein>
    <submittedName>
        <fullName evidence="13">NUSAP protein</fullName>
    </submittedName>
</protein>
<dbReference type="GO" id="GO:0003677">
    <property type="term" value="F:DNA binding"/>
    <property type="evidence" value="ECO:0007669"/>
    <property type="project" value="UniProtKB-KW"/>
</dbReference>
<evidence type="ECO:0000256" key="1">
    <source>
        <dbReference type="ARBA" id="ARBA00004123"/>
    </source>
</evidence>
<feature type="region of interest" description="Disordered" evidence="12">
    <location>
        <begin position="217"/>
        <end position="283"/>
    </location>
</feature>
<feature type="compositionally biased region" description="Polar residues" evidence="12">
    <location>
        <begin position="178"/>
        <end position="195"/>
    </location>
</feature>
<evidence type="ECO:0000313" key="14">
    <source>
        <dbReference type="Proteomes" id="UP000536381"/>
    </source>
</evidence>
<sequence length="283" mass="31713">AHPERQKIPFYAGCASGSGKTGMKATTPNFKKLHEAHFKKMESIADYVERKKKIMENCSNSFGETNYFWQVLAKKSNYLRASEKDTPLNNPKKQTSGKTFLFSPSPGRGSFSTTCNPGNIRRSPRSNPNTASHSILSKKSTFQPSVLSTSKMNVRFSEATKDNEHKCSLTKTLSRMSPISQKSCKTINQQSSKGNARNKEQASSKCKVAVTAPFRFSAHSAEPPRTKKFDLKASLSRPLRYQPHKGQLKPWGESKENTTPNKPVNSNTSSRQKNHKQPRLQTR</sequence>
<keyword evidence="8" id="KW-0238">DNA-binding</keyword>
<dbReference type="EMBL" id="VWYK01045202">
    <property type="protein sequence ID" value="NXR09305.1"/>
    <property type="molecule type" value="Genomic_DNA"/>
</dbReference>
<proteinExistence type="inferred from homology"/>
<dbReference type="GO" id="GO:0007076">
    <property type="term" value="P:mitotic chromosome condensation"/>
    <property type="evidence" value="ECO:0007669"/>
    <property type="project" value="TreeGrafter"/>
</dbReference>
<evidence type="ECO:0000256" key="5">
    <source>
        <dbReference type="ARBA" id="ARBA00022618"/>
    </source>
</evidence>
<keyword evidence="10" id="KW-0539">Nucleus</keyword>
<dbReference type="Proteomes" id="UP000536381">
    <property type="component" value="Unassembled WGS sequence"/>
</dbReference>
<feature type="region of interest" description="Disordered" evidence="12">
    <location>
        <begin position="83"/>
        <end position="139"/>
    </location>
</feature>
<evidence type="ECO:0000256" key="7">
    <source>
        <dbReference type="ARBA" id="ARBA00022776"/>
    </source>
</evidence>
<keyword evidence="7" id="KW-0498">Mitosis</keyword>
<accession>A0A7L2IF22</accession>
<dbReference type="GO" id="GO:0005874">
    <property type="term" value="C:microtubule"/>
    <property type="evidence" value="ECO:0007669"/>
    <property type="project" value="UniProtKB-KW"/>
</dbReference>
<evidence type="ECO:0000256" key="9">
    <source>
        <dbReference type="ARBA" id="ARBA00023212"/>
    </source>
</evidence>
<keyword evidence="4" id="KW-0963">Cytoplasm</keyword>
<keyword evidence="11" id="KW-0131">Cell cycle</keyword>
<organism evidence="13 14">
    <name type="scientific">Semnornis frantzii</name>
    <dbReference type="NCBI Taxonomy" id="91796"/>
    <lineage>
        <taxon>Eukaryota</taxon>
        <taxon>Metazoa</taxon>
        <taxon>Chordata</taxon>
        <taxon>Craniata</taxon>
        <taxon>Vertebrata</taxon>
        <taxon>Euteleostomi</taxon>
        <taxon>Archelosauria</taxon>
        <taxon>Archosauria</taxon>
        <taxon>Dinosauria</taxon>
        <taxon>Saurischia</taxon>
        <taxon>Theropoda</taxon>
        <taxon>Coelurosauria</taxon>
        <taxon>Aves</taxon>
        <taxon>Neognathae</taxon>
        <taxon>Neoaves</taxon>
        <taxon>Telluraves</taxon>
        <taxon>Coraciimorphae</taxon>
        <taxon>Piciformes</taxon>
        <taxon>Ramphastidae</taxon>
        <taxon>Semnornis</taxon>
    </lineage>
</organism>
<dbReference type="GO" id="GO:0040001">
    <property type="term" value="P:establishment of mitotic spindle localization"/>
    <property type="evidence" value="ECO:0007669"/>
    <property type="project" value="InterPro"/>
</dbReference>
<dbReference type="OrthoDB" id="3258416at2759"/>
<dbReference type="InterPro" id="IPR026756">
    <property type="entry name" value="NuSAP"/>
</dbReference>
<dbReference type="GO" id="GO:0008017">
    <property type="term" value="F:microtubule binding"/>
    <property type="evidence" value="ECO:0007669"/>
    <property type="project" value="TreeGrafter"/>
</dbReference>
<dbReference type="PANTHER" id="PTHR15874">
    <property type="entry name" value="NUCLEOLAR AND SPINDLE-ASSOCIATED PROTEIN 1"/>
    <property type="match status" value="1"/>
</dbReference>
<comment type="similarity">
    <text evidence="3">Belongs to the NUSAP family.</text>
</comment>
<dbReference type="GO" id="GO:0005730">
    <property type="term" value="C:nucleolus"/>
    <property type="evidence" value="ECO:0007669"/>
    <property type="project" value="TreeGrafter"/>
</dbReference>
<dbReference type="AlphaFoldDB" id="A0A7L2IF22"/>
<name>A0A7L2IF22_9PICI</name>
<evidence type="ECO:0000256" key="2">
    <source>
        <dbReference type="ARBA" id="ARBA00004186"/>
    </source>
</evidence>